<evidence type="ECO:0000259" key="1">
    <source>
        <dbReference type="Pfam" id="PF13467"/>
    </source>
</evidence>
<proteinExistence type="predicted"/>
<reference evidence="2" key="1">
    <citation type="submission" date="2022-12" db="EMBL/GenBank/DDBJ databases">
        <title>Bacterial isolates from different developmental stages of Nematostella vectensis.</title>
        <authorList>
            <person name="Fraune S."/>
        </authorList>
    </citation>
    <scope>NUCLEOTIDE SEQUENCE</scope>
    <source>
        <strain evidence="2">G21630-S1</strain>
    </source>
</reference>
<dbReference type="InterPro" id="IPR038268">
    <property type="entry name" value="RHH_sf"/>
</dbReference>
<protein>
    <submittedName>
        <fullName evidence="2">Ribbon-helix-helix domain-containing protein</fullName>
    </submittedName>
</protein>
<gene>
    <name evidence="2" type="ORF">O4H49_15355</name>
</gene>
<feature type="domain" description="Ribbon-helix-helix" evidence="1">
    <location>
        <begin position="5"/>
        <end position="66"/>
    </location>
</feature>
<sequence>MSTLVNKNVSLEGRRTSVRMEPEMWEALFEICVRENRPLGEICTLVDEARDGASFTTAIRVFILIYFKNASTYPGDSLGDFFTLTSETV</sequence>
<dbReference type="EMBL" id="JAPWGY010000006">
    <property type="protein sequence ID" value="MCZ4282165.1"/>
    <property type="molecule type" value="Genomic_DNA"/>
</dbReference>
<dbReference type="InterPro" id="IPR027373">
    <property type="entry name" value="RHH_dom"/>
</dbReference>
<comment type="caution">
    <text evidence="2">The sequence shown here is derived from an EMBL/GenBank/DDBJ whole genome shotgun (WGS) entry which is preliminary data.</text>
</comment>
<evidence type="ECO:0000313" key="3">
    <source>
        <dbReference type="Proteomes" id="UP001069802"/>
    </source>
</evidence>
<dbReference type="Proteomes" id="UP001069802">
    <property type="component" value="Unassembled WGS sequence"/>
</dbReference>
<name>A0ABT4LMP7_9PROT</name>
<dbReference type="Pfam" id="PF13467">
    <property type="entry name" value="RHH_4"/>
    <property type="match status" value="1"/>
</dbReference>
<dbReference type="Gene3D" id="1.10.3990.20">
    <property type="entry name" value="protein bp1543"/>
    <property type="match status" value="1"/>
</dbReference>
<organism evidence="2 3">
    <name type="scientific">Kiloniella laminariae</name>
    <dbReference type="NCBI Taxonomy" id="454162"/>
    <lineage>
        <taxon>Bacteria</taxon>
        <taxon>Pseudomonadati</taxon>
        <taxon>Pseudomonadota</taxon>
        <taxon>Alphaproteobacteria</taxon>
        <taxon>Rhodospirillales</taxon>
        <taxon>Kiloniellaceae</taxon>
        <taxon>Kiloniella</taxon>
    </lineage>
</organism>
<keyword evidence="3" id="KW-1185">Reference proteome</keyword>
<accession>A0ABT4LMP7</accession>
<evidence type="ECO:0000313" key="2">
    <source>
        <dbReference type="EMBL" id="MCZ4282165.1"/>
    </source>
</evidence>
<dbReference type="RefSeq" id="WP_269424317.1">
    <property type="nucleotide sequence ID" value="NZ_JAPWGY010000006.1"/>
</dbReference>